<evidence type="ECO:0000313" key="3">
    <source>
        <dbReference type="Proteomes" id="UP000400981"/>
    </source>
</evidence>
<accession>A0A5E4VWE2</accession>
<dbReference type="EMBL" id="CABPSH010000006">
    <property type="protein sequence ID" value="VVE15305.1"/>
    <property type="molecule type" value="Genomic_DNA"/>
</dbReference>
<dbReference type="InterPro" id="IPR023606">
    <property type="entry name" value="CoA-Trfase_III_dom_1_sf"/>
</dbReference>
<keyword evidence="3" id="KW-1185">Reference proteome</keyword>
<dbReference type="RefSeq" id="WP_150590087.1">
    <property type="nucleotide sequence ID" value="NZ_CABPSH010000006.1"/>
</dbReference>
<proteinExistence type="predicted"/>
<dbReference type="InterPro" id="IPR044855">
    <property type="entry name" value="CoA-Trfase_III_dom3_sf"/>
</dbReference>
<dbReference type="Gene3D" id="3.30.1540.10">
    <property type="entry name" value="formyl-coa transferase, domain 3"/>
    <property type="match status" value="1"/>
</dbReference>
<dbReference type="Pfam" id="PF02515">
    <property type="entry name" value="CoA_transf_3"/>
    <property type="match status" value="1"/>
</dbReference>
<dbReference type="Gene3D" id="3.40.50.10540">
    <property type="entry name" value="Crotonobetainyl-coa:carnitine coa-transferase, domain 1"/>
    <property type="match status" value="1"/>
</dbReference>
<dbReference type="OrthoDB" id="9026195at2"/>
<dbReference type="PANTHER" id="PTHR48207">
    <property type="entry name" value="SUCCINATE--HYDROXYMETHYLGLUTARATE COA-TRANSFERASE"/>
    <property type="match status" value="1"/>
</dbReference>
<dbReference type="GO" id="GO:0008410">
    <property type="term" value="F:CoA-transferase activity"/>
    <property type="evidence" value="ECO:0007669"/>
    <property type="project" value="TreeGrafter"/>
</dbReference>
<evidence type="ECO:0000256" key="1">
    <source>
        <dbReference type="ARBA" id="ARBA00022679"/>
    </source>
</evidence>
<dbReference type="Proteomes" id="UP000400981">
    <property type="component" value="Unassembled WGS sequence"/>
</dbReference>
<sequence length="400" mass="42395">MTQALEGIRILDVTNVLAGPFCGYQLALMGADVIKVETPGTGDLARQLGADPALNAELMGASFLAQNAGKRSVTLNLKSEAGKAIFHKLAASADVVIENFRPGVMDRLGVGYDDLREINPRLVYCAISGFGQTGPLKDAPAYDQIVQGMSGVMSVTGDERSVPMRVGYPVADTLGGVTAAFAISAALVRRAATGVGTSIDVSMLDCMLASMGWVISNYLIAGQRPQPMGNENFTAAPSGTFETADGLLNIAANKQEQFVALVALLGIPELASDARFAQREARKRNRAELKTLIEAALKTKSATEWEPALTRAGIPAGRVLDVASALAEPQVTQRRLVKSFRRAVKNERDVSVVLSGFKMREAEPDVACAPPTLGEHTAQVLGELGYTSLEIEQLKHQGAV</sequence>
<dbReference type="InterPro" id="IPR003673">
    <property type="entry name" value="CoA-Trfase_fam_III"/>
</dbReference>
<reference evidence="2 3" key="1">
    <citation type="submission" date="2019-08" db="EMBL/GenBank/DDBJ databases">
        <authorList>
            <person name="Peeters C."/>
        </authorList>
    </citation>
    <scope>NUCLEOTIDE SEQUENCE [LARGE SCALE GENOMIC DNA]</scope>
    <source>
        <strain evidence="2 3">LMG 31012</strain>
    </source>
</reference>
<keyword evidence="1 2" id="KW-0808">Transferase</keyword>
<protein>
    <submittedName>
        <fullName evidence="2">CoA-transferase</fullName>
    </submittedName>
</protein>
<organism evidence="2 3">
    <name type="scientific">Pandoraea eparura</name>
    <dbReference type="NCBI Taxonomy" id="2508291"/>
    <lineage>
        <taxon>Bacteria</taxon>
        <taxon>Pseudomonadati</taxon>
        <taxon>Pseudomonadota</taxon>
        <taxon>Betaproteobacteria</taxon>
        <taxon>Burkholderiales</taxon>
        <taxon>Burkholderiaceae</taxon>
        <taxon>Pandoraea</taxon>
    </lineage>
</organism>
<gene>
    <name evidence="2" type="ORF">PEP31012_02853</name>
</gene>
<dbReference type="PANTHER" id="PTHR48207:SF3">
    <property type="entry name" value="SUCCINATE--HYDROXYMETHYLGLUTARATE COA-TRANSFERASE"/>
    <property type="match status" value="1"/>
</dbReference>
<evidence type="ECO:0000313" key="2">
    <source>
        <dbReference type="EMBL" id="VVE15305.1"/>
    </source>
</evidence>
<dbReference type="AlphaFoldDB" id="A0A5E4VWE2"/>
<dbReference type="InterPro" id="IPR050483">
    <property type="entry name" value="CoA-transferase_III_domain"/>
</dbReference>
<dbReference type="SUPFAM" id="SSF89796">
    <property type="entry name" value="CoA-transferase family III (CaiB/BaiF)"/>
    <property type="match status" value="1"/>
</dbReference>
<name>A0A5E4VWE2_9BURK</name>